<dbReference type="Proteomes" id="UP001203297">
    <property type="component" value="Unassembled WGS sequence"/>
</dbReference>
<name>A0AAD4QJ38_9AGAM</name>
<accession>A0AAD4QJ38</accession>
<dbReference type="EMBL" id="WTXG01000039">
    <property type="protein sequence ID" value="KAI0297245.1"/>
    <property type="molecule type" value="Genomic_DNA"/>
</dbReference>
<comment type="caution">
    <text evidence="1">The sequence shown here is derived from an EMBL/GenBank/DDBJ whole genome shotgun (WGS) entry which is preliminary data.</text>
</comment>
<sequence length="308" mass="34168">MPFISTTSLILSENMRVTRSMSKIAARVVSRKTPAAVLVRPPLSEKSASVNTDVLPPATRKASVVRPHPTAKPTFAVPFPYKSGFGFTPGGAPRIPEERECLRKERLAFFCRLRAHGGLPKIRVWVHSATQLEAKSPHDSVGRRTSFHLIVPSPLFLAPPPISYGGRILTRDAFSVVPEVREHAPPEWDEWRPTRRPEHNPVVDRSMLFVPLPSLSGYLYPGDLKTLFSDMAQSSRIAHSQCPHRQEALLQGALCGLWPSAPTFVRAQHDILPSAEPLLSQLSGHIRHLRTSCPGVDVCHTPYRDCDV</sequence>
<evidence type="ECO:0000313" key="1">
    <source>
        <dbReference type="EMBL" id="KAI0297245.1"/>
    </source>
</evidence>
<evidence type="ECO:0000313" key="2">
    <source>
        <dbReference type="Proteomes" id="UP001203297"/>
    </source>
</evidence>
<keyword evidence="2" id="KW-1185">Reference proteome</keyword>
<reference evidence="1" key="1">
    <citation type="journal article" date="2022" name="New Phytol.">
        <title>Evolutionary transition to the ectomycorrhizal habit in the genomes of a hyperdiverse lineage of mushroom-forming fungi.</title>
        <authorList>
            <person name="Looney B."/>
            <person name="Miyauchi S."/>
            <person name="Morin E."/>
            <person name="Drula E."/>
            <person name="Courty P.E."/>
            <person name="Kohler A."/>
            <person name="Kuo A."/>
            <person name="LaButti K."/>
            <person name="Pangilinan J."/>
            <person name="Lipzen A."/>
            <person name="Riley R."/>
            <person name="Andreopoulos W."/>
            <person name="He G."/>
            <person name="Johnson J."/>
            <person name="Nolan M."/>
            <person name="Tritt A."/>
            <person name="Barry K.W."/>
            <person name="Grigoriev I.V."/>
            <person name="Nagy L.G."/>
            <person name="Hibbett D."/>
            <person name="Henrissat B."/>
            <person name="Matheny P.B."/>
            <person name="Labbe J."/>
            <person name="Martin F.M."/>
        </authorList>
    </citation>
    <scope>NUCLEOTIDE SEQUENCE</scope>
    <source>
        <strain evidence="1">BPL690</strain>
    </source>
</reference>
<proteinExistence type="predicted"/>
<dbReference type="AlphaFoldDB" id="A0AAD4QJ38"/>
<protein>
    <submittedName>
        <fullName evidence="1">Uncharacterized protein</fullName>
    </submittedName>
</protein>
<organism evidence="1 2">
    <name type="scientific">Multifurca ochricompacta</name>
    <dbReference type="NCBI Taxonomy" id="376703"/>
    <lineage>
        <taxon>Eukaryota</taxon>
        <taxon>Fungi</taxon>
        <taxon>Dikarya</taxon>
        <taxon>Basidiomycota</taxon>
        <taxon>Agaricomycotina</taxon>
        <taxon>Agaricomycetes</taxon>
        <taxon>Russulales</taxon>
        <taxon>Russulaceae</taxon>
        <taxon>Multifurca</taxon>
    </lineage>
</organism>
<gene>
    <name evidence="1" type="ORF">B0F90DRAFT_1819428</name>
</gene>